<accession>A0ABQ8S098</accession>
<dbReference type="Proteomes" id="UP001148838">
    <property type="component" value="Unassembled WGS sequence"/>
</dbReference>
<name>A0ABQ8S098_PERAM</name>
<gene>
    <name evidence="1" type="ORF">ANN_25029</name>
</gene>
<keyword evidence="2" id="KW-1185">Reference proteome</keyword>
<evidence type="ECO:0000313" key="1">
    <source>
        <dbReference type="EMBL" id="KAJ4427407.1"/>
    </source>
</evidence>
<evidence type="ECO:0000313" key="2">
    <source>
        <dbReference type="Proteomes" id="UP001148838"/>
    </source>
</evidence>
<proteinExistence type="predicted"/>
<comment type="caution">
    <text evidence="1">The sequence shown here is derived from an EMBL/GenBank/DDBJ whole genome shotgun (WGS) entry which is preliminary data.</text>
</comment>
<dbReference type="EMBL" id="JAJSOF020000038">
    <property type="protein sequence ID" value="KAJ4427407.1"/>
    <property type="molecule type" value="Genomic_DNA"/>
</dbReference>
<organism evidence="1 2">
    <name type="scientific">Periplaneta americana</name>
    <name type="common">American cockroach</name>
    <name type="synonym">Blatta americana</name>
    <dbReference type="NCBI Taxonomy" id="6978"/>
    <lineage>
        <taxon>Eukaryota</taxon>
        <taxon>Metazoa</taxon>
        <taxon>Ecdysozoa</taxon>
        <taxon>Arthropoda</taxon>
        <taxon>Hexapoda</taxon>
        <taxon>Insecta</taxon>
        <taxon>Pterygota</taxon>
        <taxon>Neoptera</taxon>
        <taxon>Polyneoptera</taxon>
        <taxon>Dictyoptera</taxon>
        <taxon>Blattodea</taxon>
        <taxon>Blattoidea</taxon>
        <taxon>Blattidae</taxon>
        <taxon>Blattinae</taxon>
        <taxon>Periplaneta</taxon>
    </lineage>
</organism>
<protein>
    <submittedName>
        <fullName evidence="1">Uncharacterized protein</fullName>
    </submittedName>
</protein>
<sequence>MLNQSRSSLAYLDLMGNREWEQKTGLFLLKDFHPVSDGIVLVQQMVATVQSNHQLRMHVYTFPELADMVMCYGEARGNGRRTLHMYQQQFQTEITLTTQCLLDFISAFETMGLFVPGALVEGRVDIH</sequence>
<reference evidence="1 2" key="1">
    <citation type="journal article" date="2022" name="Allergy">
        <title>Genome assembly and annotation of Periplaneta americana reveal a comprehensive cockroach allergen profile.</title>
        <authorList>
            <person name="Wang L."/>
            <person name="Xiong Q."/>
            <person name="Saelim N."/>
            <person name="Wang L."/>
            <person name="Nong W."/>
            <person name="Wan A.T."/>
            <person name="Shi M."/>
            <person name="Liu X."/>
            <person name="Cao Q."/>
            <person name="Hui J.H.L."/>
            <person name="Sookrung N."/>
            <person name="Leung T.F."/>
            <person name="Tungtrongchitr A."/>
            <person name="Tsui S.K.W."/>
        </authorList>
    </citation>
    <scope>NUCLEOTIDE SEQUENCE [LARGE SCALE GENOMIC DNA]</scope>
    <source>
        <strain evidence="1">PWHHKU_190912</strain>
    </source>
</reference>